<proteinExistence type="predicted"/>
<name>A0ABP2K4B2_9ACTN</name>
<keyword evidence="2" id="KW-1185">Reference proteome</keyword>
<organism evidence="1 2">
    <name type="scientific">Cutibacterium modestum HL044PA1</name>
    <dbReference type="NCBI Taxonomy" id="765109"/>
    <lineage>
        <taxon>Bacteria</taxon>
        <taxon>Bacillati</taxon>
        <taxon>Actinomycetota</taxon>
        <taxon>Actinomycetes</taxon>
        <taxon>Propionibacteriales</taxon>
        <taxon>Propionibacteriaceae</taxon>
        <taxon>Cutibacterium</taxon>
        <taxon>Cutibacterium modestum</taxon>
    </lineage>
</organism>
<evidence type="ECO:0000313" key="1">
    <source>
        <dbReference type="EMBL" id="EFS91709.1"/>
    </source>
</evidence>
<protein>
    <recommendedName>
        <fullName evidence="3">Transposase DDE domain-containing protein</fullName>
    </recommendedName>
</protein>
<evidence type="ECO:0008006" key="3">
    <source>
        <dbReference type="Google" id="ProtNLM"/>
    </source>
</evidence>
<gene>
    <name evidence="1" type="ORF">HMPREF9607_02216</name>
</gene>
<evidence type="ECO:0000313" key="2">
    <source>
        <dbReference type="Proteomes" id="UP000003179"/>
    </source>
</evidence>
<dbReference type="Proteomes" id="UP000003179">
    <property type="component" value="Unassembled WGS sequence"/>
</dbReference>
<comment type="caution">
    <text evidence="1">The sequence shown here is derived from an EMBL/GenBank/DDBJ whole genome shotgun (WGS) entry which is preliminary data.</text>
</comment>
<reference evidence="1" key="1">
    <citation type="submission" date="2010-08" db="EMBL/GenBank/DDBJ databases">
        <authorList>
            <person name="Weinstock G."/>
            <person name="Sodergren E."/>
            <person name="Clifton S."/>
            <person name="Fulton L."/>
            <person name="Fulton B."/>
            <person name="Courtney L."/>
            <person name="Fronick C."/>
            <person name="Harrison M."/>
            <person name="Strong C."/>
            <person name="Farmer C."/>
            <person name="Delahaunty K."/>
            <person name="Markovic C."/>
            <person name="Hall O."/>
            <person name="Minx P."/>
            <person name="Tomlinson C."/>
            <person name="Mitreva M."/>
            <person name="Hou S."/>
            <person name="Chen J."/>
            <person name="Wollam A."/>
            <person name="Pepin K.H."/>
            <person name="Johnson M."/>
            <person name="Bhonagiri V."/>
            <person name="Zhang X."/>
            <person name="Suruliraj S."/>
            <person name="Warren W."/>
            <person name="Chinwalla A."/>
            <person name="Mardis E.R."/>
            <person name="Wilson R.K."/>
        </authorList>
    </citation>
    <scope>NUCLEOTIDE SEQUENCE [LARGE SCALE GENOMIC DNA]</scope>
    <source>
        <strain evidence="1">HL044PA1</strain>
    </source>
</reference>
<dbReference type="EMBL" id="ADZU01000034">
    <property type="protein sequence ID" value="EFS91709.1"/>
    <property type="molecule type" value="Genomic_DNA"/>
</dbReference>
<sequence>MDPVCCQAKTGIDEIEKGWRRTRGTCNTDSKIAVVAVNVLGVPGQLRRAVM</sequence>
<accession>A0ABP2K4B2</accession>